<dbReference type="Proteomes" id="UP000199469">
    <property type="component" value="Unassembled WGS sequence"/>
</dbReference>
<protein>
    <submittedName>
        <fullName evidence="1">Uncharacterized protein</fullName>
    </submittedName>
</protein>
<dbReference type="RefSeq" id="WP_089791812.1">
    <property type="nucleotide sequence ID" value="NZ_FOIU01000001.1"/>
</dbReference>
<sequence>MKNLLFLLSISFPILSYSQVGINTPTPKKMLHVNGSLQVTNELSVGGNASTAGSAGTSGQILASTGPGTAPVWNSSNELKGTIAAAYYVQGNDDLTINQGDTGDVPGLTLTITVPAGKTQTLLFTIIGYAIRSTVTDGEATQGVFSLVQNNVKISSAFTASGDFGDLDAVPAPVTFLKSVTLAAGTYTFKVRYTPWKDQQIVNFDPTGYSGYNGDTEAMLSKMQVLVYNN</sequence>
<keyword evidence="2" id="KW-1185">Reference proteome</keyword>
<evidence type="ECO:0000313" key="1">
    <source>
        <dbReference type="EMBL" id="SEW26313.1"/>
    </source>
</evidence>
<reference evidence="2" key="1">
    <citation type="submission" date="2016-10" db="EMBL/GenBank/DDBJ databases">
        <authorList>
            <person name="Varghese N."/>
            <person name="Submissions S."/>
        </authorList>
    </citation>
    <scope>NUCLEOTIDE SEQUENCE [LARGE SCALE GENOMIC DNA]</scope>
    <source>
        <strain evidence="2">DSM 17724</strain>
    </source>
</reference>
<proteinExistence type="predicted"/>
<dbReference type="OrthoDB" id="1274677at2"/>
<name>A0A1I0QHA5_9FLAO</name>
<dbReference type="AlphaFoldDB" id="A0A1I0QHA5"/>
<accession>A0A1I0QHA5</accession>
<evidence type="ECO:0000313" key="2">
    <source>
        <dbReference type="Proteomes" id="UP000199469"/>
    </source>
</evidence>
<organism evidence="1 2">
    <name type="scientific">Chryseobacterium wanjuense</name>
    <dbReference type="NCBI Taxonomy" id="356305"/>
    <lineage>
        <taxon>Bacteria</taxon>
        <taxon>Pseudomonadati</taxon>
        <taxon>Bacteroidota</taxon>
        <taxon>Flavobacteriia</taxon>
        <taxon>Flavobacteriales</taxon>
        <taxon>Weeksellaceae</taxon>
        <taxon>Chryseobacterium group</taxon>
        <taxon>Chryseobacterium</taxon>
    </lineage>
</organism>
<gene>
    <name evidence="1" type="ORF">SAMN05421841_1907</name>
</gene>
<dbReference type="EMBL" id="FOIU01000001">
    <property type="protein sequence ID" value="SEW26313.1"/>
    <property type="molecule type" value="Genomic_DNA"/>
</dbReference>